<keyword evidence="3" id="KW-0614">Plasmid</keyword>
<dbReference type="AlphaFoldDB" id="A0A6N1X8G4"/>
<organism evidence="3 4">
    <name type="scientific">Comamonas antarctica</name>
    <dbReference type="NCBI Taxonomy" id="2743470"/>
    <lineage>
        <taxon>Bacteria</taxon>
        <taxon>Pseudomonadati</taxon>
        <taxon>Pseudomonadota</taxon>
        <taxon>Betaproteobacteria</taxon>
        <taxon>Burkholderiales</taxon>
        <taxon>Comamonadaceae</taxon>
        <taxon>Comamonas</taxon>
    </lineage>
</organism>
<name>A0A6N1X8G4_9BURK</name>
<gene>
    <name evidence="3" type="ORF">HUK68_19465</name>
</gene>
<reference evidence="3 4" key="1">
    <citation type="submission" date="2020-06" db="EMBL/GenBank/DDBJ databases">
        <title>Acidovorax antarctica sp. nov., isolated from Corinth ice sheet soil, Antarctic Fields Peninsula.</title>
        <authorList>
            <person name="Xu Q."/>
            <person name="Peng F."/>
        </authorList>
    </citation>
    <scope>NUCLEOTIDE SEQUENCE [LARGE SCALE GENOMIC DNA]</scope>
    <source>
        <strain evidence="3 4">16-35-5</strain>
        <plasmid evidence="3 4">unnamed1</plasmid>
    </source>
</reference>
<proteinExistence type="predicted"/>
<dbReference type="Proteomes" id="UP000509579">
    <property type="component" value="Plasmid unnamed1"/>
</dbReference>
<feature type="region of interest" description="Disordered" evidence="1">
    <location>
        <begin position="61"/>
        <end position="104"/>
    </location>
</feature>
<feature type="domain" description="DUF5710" evidence="2">
    <location>
        <begin position="6"/>
        <end position="48"/>
    </location>
</feature>
<protein>
    <recommendedName>
        <fullName evidence="2">DUF5710 domain-containing protein</fullName>
    </recommendedName>
</protein>
<dbReference type="InterPro" id="IPR043764">
    <property type="entry name" value="DUF5710"/>
</dbReference>
<evidence type="ECO:0000259" key="2">
    <source>
        <dbReference type="Pfam" id="PF18974"/>
    </source>
</evidence>
<evidence type="ECO:0000256" key="1">
    <source>
        <dbReference type="SAM" id="MobiDB-lite"/>
    </source>
</evidence>
<evidence type="ECO:0000313" key="4">
    <source>
        <dbReference type="Proteomes" id="UP000509579"/>
    </source>
</evidence>
<geneLocation type="plasmid" evidence="3 4">
    <name>unnamed1</name>
</geneLocation>
<feature type="compositionally biased region" description="Basic and acidic residues" evidence="1">
    <location>
        <begin position="93"/>
        <end position="104"/>
    </location>
</feature>
<dbReference type="EMBL" id="CP054841">
    <property type="protein sequence ID" value="QKV55128.1"/>
    <property type="molecule type" value="Genomic_DNA"/>
</dbReference>
<dbReference type="KEGG" id="aant:HUK68_19465"/>
<accession>A0A6N1X8G4</accession>
<keyword evidence="4" id="KW-1185">Reference proteome</keyword>
<sequence>MKQAQLQLDVPFAAKDQAKSLGARWDPQQRSWYVPQGVDIQRFQAWWPEALKAQAGAALQPPGKAAAAPSRKPAAARVRSDAAAIFTGPPEVAPDHSGKLPWED</sequence>
<feature type="compositionally biased region" description="Low complexity" evidence="1">
    <location>
        <begin position="61"/>
        <end position="84"/>
    </location>
</feature>
<dbReference type="RefSeq" id="WP_175505916.1">
    <property type="nucleotide sequence ID" value="NZ_CAURQT010000003.1"/>
</dbReference>
<evidence type="ECO:0000313" key="3">
    <source>
        <dbReference type="EMBL" id="QKV55128.1"/>
    </source>
</evidence>
<dbReference type="Pfam" id="PF18974">
    <property type="entry name" value="DUF5710"/>
    <property type="match status" value="1"/>
</dbReference>